<dbReference type="EMBL" id="NWUJ01000003">
    <property type="protein sequence ID" value="PFH36792.1"/>
    <property type="molecule type" value="Genomic_DNA"/>
</dbReference>
<evidence type="ECO:0000256" key="5">
    <source>
        <dbReference type="ARBA" id="ARBA00022892"/>
    </source>
</evidence>
<reference evidence="14 15" key="1">
    <citation type="submission" date="2017-09" db="EMBL/GenBank/DDBJ databases">
        <title>Genome sequencing of Besnoitia besnoiti strain Bb-Ger1.</title>
        <authorList>
            <person name="Schares G."/>
            <person name="Venepally P."/>
            <person name="Lorenzi H.A."/>
        </authorList>
    </citation>
    <scope>NUCLEOTIDE SEQUENCE [LARGE SCALE GENOMIC DNA]</scope>
    <source>
        <strain evidence="14 15">Bb-Ger1</strain>
    </source>
</reference>
<keyword evidence="3 10" id="KW-0963">Cytoplasm</keyword>
<dbReference type="Proteomes" id="UP000224006">
    <property type="component" value="Chromosome III"/>
</dbReference>
<evidence type="ECO:0000259" key="13">
    <source>
        <dbReference type="Pfam" id="PF14806"/>
    </source>
</evidence>
<dbReference type="SUPFAM" id="SSF48371">
    <property type="entry name" value="ARM repeat"/>
    <property type="match status" value="1"/>
</dbReference>
<keyword evidence="15" id="KW-1185">Reference proteome</keyword>
<evidence type="ECO:0000256" key="2">
    <source>
        <dbReference type="ARBA" id="ARBA00022448"/>
    </source>
</evidence>
<dbReference type="InterPro" id="IPR002553">
    <property type="entry name" value="Clathrin/coatomer_adapt-like_N"/>
</dbReference>
<dbReference type="VEuPathDB" id="ToxoDB:BESB_049840"/>
<keyword evidence="9 10" id="KW-0968">Cytoplasmic vesicle</keyword>
<evidence type="ECO:0000256" key="9">
    <source>
        <dbReference type="ARBA" id="ARBA00023329"/>
    </source>
</evidence>
<feature type="domain" description="Clathrin/coatomer adaptor adaptin-like N-terminal" evidence="11">
    <location>
        <begin position="22"/>
        <end position="479"/>
    </location>
</feature>
<dbReference type="InterPro" id="IPR011710">
    <property type="entry name" value="Coatomer_bsu_C"/>
</dbReference>
<evidence type="ECO:0000313" key="14">
    <source>
        <dbReference type="EMBL" id="PFH36792.1"/>
    </source>
</evidence>
<dbReference type="InterPro" id="IPR029446">
    <property type="entry name" value="COPB1_appendage_platform_dom"/>
</dbReference>
<keyword evidence="8 10" id="KW-0472">Membrane</keyword>
<keyword evidence="4" id="KW-0677">Repeat</keyword>
<gene>
    <name evidence="14" type="ORF">BESB_049840</name>
</gene>
<keyword evidence="7 10" id="KW-0333">Golgi apparatus</keyword>
<organism evidence="14 15">
    <name type="scientific">Besnoitia besnoiti</name>
    <name type="common">Apicomplexan protozoan</name>
    <dbReference type="NCBI Taxonomy" id="94643"/>
    <lineage>
        <taxon>Eukaryota</taxon>
        <taxon>Sar</taxon>
        <taxon>Alveolata</taxon>
        <taxon>Apicomplexa</taxon>
        <taxon>Conoidasida</taxon>
        <taxon>Coccidia</taxon>
        <taxon>Eucoccidiorida</taxon>
        <taxon>Eimeriorina</taxon>
        <taxon>Sarcocystidae</taxon>
        <taxon>Besnoitia</taxon>
    </lineage>
</organism>
<dbReference type="InterPro" id="IPR016460">
    <property type="entry name" value="COPB1"/>
</dbReference>
<proteinExistence type="predicted"/>
<evidence type="ECO:0000256" key="10">
    <source>
        <dbReference type="PIRNR" id="PIRNR005727"/>
    </source>
</evidence>
<evidence type="ECO:0000256" key="4">
    <source>
        <dbReference type="ARBA" id="ARBA00022737"/>
    </source>
</evidence>
<dbReference type="PANTHER" id="PTHR10635">
    <property type="entry name" value="COATOMER SUBUNIT BETA"/>
    <property type="match status" value="1"/>
</dbReference>
<comment type="caution">
    <text evidence="14">The sequence shown here is derived from an EMBL/GenBank/DDBJ whole genome shotgun (WGS) entry which is preliminary data.</text>
</comment>
<evidence type="ECO:0000256" key="1">
    <source>
        <dbReference type="ARBA" id="ARBA00004255"/>
    </source>
</evidence>
<dbReference type="OrthoDB" id="397089at2759"/>
<dbReference type="InterPro" id="IPR011989">
    <property type="entry name" value="ARM-like"/>
</dbReference>
<dbReference type="InterPro" id="IPR016024">
    <property type="entry name" value="ARM-type_fold"/>
</dbReference>
<feature type="domain" description="Coatomer beta subunit appendage platform" evidence="13">
    <location>
        <begin position="940"/>
        <end position="1006"/>
    </location>
</feature>
<dbReference type="GO" id="GO:0006888">
    <property type="term" value="P:endoplasmic reticulum to Golgi vesicle-mediated transport"/>
    <property type="evidence" value="ECO:0007669"/>
    <property type="project" value="TreeGrafter"/>
</dbReference>
<evidence type="ECO:0000259" key="11">
    <source>
        <dbReference type="Pfam" id="PF01602"/>
    </source>
</evidence>
<dbReference type="Pfam" id="PF14806">
    <property type="entry name" value="Coatomer_b_Cpla"/>
    <property type="match status" value="2"/>
</dbReference>
<evidence type="ECO:0000259" key="12">
    <source>
        <dbReference type="Pfam" id="PF07718"/>
    </source>
</evidence>
<dbReference type="AlphaFoldDB" id="A0A2A9MML7"/>
<dbReference type="GO" id="GO:0030126">
    <property type="term" value="C:COPI vesicle coat"/>
    <property type="evidence" value="ECO:0007669"/>
    <property type="project" value="InterPro"/>
</dbReference>
<name>A0A2A9MML7_BESBE</name>
<evidence type="ECO:0000313" key="15">
    <source>
        <dbReference type="Proteomes" id="UP000224006"/>
    </source>
</evidence>
<evidence type="ECO:0000256" key="6">
    <source>
        <dbReference type="ARBA" id="ARBA00022927"/>
    </source>
</evidence>
<comment type="subunit">
    <text evidence="10">Oligomeric complex that consists of at least the alpha, beta, beta', gamma, delta, epsilon and zeta subunits.</text>
</comment>
<comment type="function">
    <text evidence="10">The coatomer is a cytosolic protein complex that binds to dilysine motifs and reversibly associates with Golgi non-clathrin-coated vesicles, which further mediate biosynthetic protein transport from the ER, via the Golgi up to the trans Golgi network. Coatomer complex is required for budding from Golgi membranes, and is essential for the retrograde Golgi-to-ER transport of dilysine-tagged proteins.</text>
</comment>
<dbReference type="STRING" id="94643.A0A2A9MML7"/>
<dbReference type="Pfam" id="PF01602">
    <property type="entry name" value="Adaptin_N"/>
    <property type="match status" value="1"/>
</dbReference>
<dbReference type="RefSeq" id="XP_029220801.1">
    <property type="nucleotide sequence ID" value="XM_029363435.1"/>
</dbReference>
<accession>A0A2A9MML7</accession>
<dbReference type="GO" id="GO:0006886">
    <property type="term" value="P:intracellular protein transport"/>
    <property type="evidence" value="ECO:0007669"/>
    <property type="project" value="InterPro"/>
</dbReference>
<sequence>MELERNCTLYIHNSRGDLPSTADLQKKIESPNEATKAEGLQDLIVGMTQGEAHTRLLMTVIRYAMPSNDKRVKKLTQLYLEIVGKCRPDGSLKEEMILVCNALRNDLMSPNEYVRGSTLRLVSKIRQFKVLEPLIEAILQNLTHRHSYVRRNAVMCVYAIVKNFGLDVIPTAVDQVEQLLLTEGDLTTKRNAFLMLVHCSSKRAIQFVLQQQRPGDGGLGCLAGSGDLFQLALLELLRKVCRQKQQQKAGLLRLIISILPSALPSVAYEGACSLLTLSRAPVSLKAAASAFASLLCGNSDNNVKLIVLDRLQECVQRTNRRTMEDFVVDLLRGLQTPSLEVRRKILDLVLQVAGRNSIEQLVGVLKRELLRTAEPEQLTVPGTMEYRRLLIKAVHSCCTRFPEAAASVVNVLIDFLSDNDAVTATEVAIVVRELTATCVDLRARIISRVVDAFPDLAHPRVLRVSLWILGEYCEDSELLDAFLTAVYSACAPLPFTSGQDAASATGDEASAPPKVKLSTRTVVLEDGTYGTEDVYETVDEKGENPQRTEGKGALRKFILGGDSLLASMVAVACTKLILKTSDAVYVQLREDFERRREALLRRKMQKAAQNGDAQQLDGQSDLAIFEDEQTLEARTAPVKLEVSMEQKTRILYLVASLLKFLRLSDSGAGPHSDAAIRVGQSLRALCGLLTGVEKEKAFVLHWINNGRFALEHVLALGPQSDDPFTWSLLKAAEGNEQVVSAPDELAFFRQLRRDRKSFLLASSADGAAAPSLLDEGDSLEEDDVYYYASGAKASRAAEEDVDEAEADMQLALGSGGSKGGLASSLLAGAGKDEAALLQQRLAKVQPITGQADPVYVEAFLQVNQFDLLVEMLVVNRTQETLQNVAVELSTHGDLKLVDRPAPVSLSPGQQAVMHASIKVRSTEAGVIFGYVTFGRRGCVEKECLVLNELHIDLLDYIERRWVGELAFRAMWAEFEWENKIHINTSFTDVSDFLEHLMRMTNLTVVGFKPPASIMRRLKGTAAGTALGDADAGACGVGDLGEDEDEDRYLQSVRRIPTLRKLSESSSFFAINLYSRSIFGEDALVNVSIEKLAGGKLAGSIRIRSRTQGIALSLGDRITVVQRGLAK</sequence>
<evidence type="ECO:0000256" key="3">
    <source>
        <dbReference type="ARBA" id="ARBA00022490"/>
    </source>
</evidence>
<dbReference type="PIRSF" id="PIRSF005727">
    <property type="entry name" value="Coatomer_beta_subunit"/>
    <property type="match status" value="1"/>
</dbReference>
<protein>
    <recommendedName>
        <fullName evidence="10">Coatomer subunit beta</fullName>
    </recommendedName>
    <alternativeName>
        <fullName evidence="10">Beta-coat protein</fullName>
    </alternativeName>
</protein>
<dbReference type="Pfam" id="PF07718">
    <property type="entry name" value="Coatamer_beta_C"/>
    <property type="match status" value="1"/>
</dbReference>
<dbReference type="GO" id="GO:0006891">
    <property type="term" value="P:intra-Golgi vesicle-mediated transport"/>
    <property type="evidence" value="ECO:0007669"/>
    <property type="project" value="TreeGrafter"/>
</dbReference>
<feature type="domain" description="Coatomer beta subunit appendage platform" evidence="13">
    <location>
        <begin position="1059"/>
        <end position="1117"/>
    </location>
</feature>
<keyword evidence="5 10" id="KW-0931">ER-Golgi transport</keyword>
<keyword evidence="6 10" id="KW-0653">Protein transport</keyword>
<comment type="subcellular location">
    <subcellularLocation>
        <location evidence="10">Cytoplasm</location>
    </subcellularLocation>
    <subcellularLocation>
        <location evidence="1 10">Golgi apparatus membrane</location>
        <topology evidence="1 10">Peripheral membrane protein</topology>
        <orientation evidence="1 10">Cytoplasmic side</orientation>
    </subcellularLocation>
    <subcellularLocation>
        <location evidence="10">Cytoplasmic vesicle</location>
        <location evidence="10">COPI-coated vesicle membrane</location>
        <topology evidence="10">Peripheral membrane protein</topology>
        <orientation evidence="10">Cytoplasmic side</orientation>
    </subcellularLocation>
</comment>
<keyword evidence="2 10" id="KW-0813">Transport</keyword>
<dbReference type="GeneID" id="40309914"/>
<dbReference type="GO" id="GO:0000139">
    <property type="term" value="C:Golgi membrane"/>
    <property type="evidence" value="ECO:0007669"/>
    <property type="project" value="UniProtKB-SubCell"/>
</dbReference>
<feature type="domain" description="Coatomer beta subunit C-terminal" evidence="12">
    <location>
        <begin position="830"/>
        <end position="933"/>
    </location>
</feature>
<dbReference type="Gene3D" id="1.25.10.10">
    <property type="entry name" value="Leucine-rich Repeat Variant"/>
    <property type="match status" value="1"/>
</dbReference>
<evidence type="ECO:0000256" key="8">
    <source>
        <dbReference type="ARBA" id="ARBA00023136"/>
    </source>
</evidence>
<evidence type="ECO:0000256" key="7">
    <source>
        <dbReference type="ARBA" id="ARBA00023034"/>
    </source>
</evidence>
<dbReference type="GO" id="GO:0005198">
    <property type="term" value="F:structural molecule activity"/>
    <property type="evidence" value="ECO:0007669"/>
    <property type="project" value="InterPro"/>
</dbReference>
<dbReference type="PANTHER" id="PTHR10635:SF0">
    <property type="entry name" value="COATOMER SUBUNIT BETA"/>
    <property type="match status" value="1"/>
</dbReference>
<dbReference type="KEGG" id="bbes:BESB_049840"/>